<protein>
    <submittedName>
        <fullName evidence="2">GyrI-like domain-containing protein</fullName>
    </submittedName>
</protein>
<dbReference type="InterPro" id="IPR029441">
    <property type="entry name" value="Cass2"/>
</dbReference>
<proteinExistence type="predicted"/>
<dbReference type="PANTHER" id="PTHR36444:SF2">
    <property type="entry name" value="TRANSCRIPTIONAL REGULATOR PROTEIN YOBU-RELATED"/>
    <property type="match status" value="1"/>
</dbReference>
<gene>
    <name evidence="2" type="ORF">MM213_16285</name>
</gene>
<evidence type="ECO:0000259" key="1">
    <source>
        <dbReference type="SMART" id="SM00871"/>
    </source>
</evidence>
<dbReference type="Proteomes" id="UP001165430">
    <property type="component" value="Unassembled WGS sequence"/>
</dbReference>
<dbReference type="InterPro" id="IPR053182">
    <property type="entry name" value="YobU-like_regulator"/>
</dbReference>
<dbReference type="RefSeq" id="WP_241413949.1">
    <property type="nucleotide sequence ID" value="NZ_JAKZGO010000016.1"/>
</dbReference>
<feature type="domain" description="AraC effector-binding" evidence="1">
    <location>
        <begin position="1"/>
        <end position="152"/>
    </location>
</feature>
<dbReference type="InterPro" id="IPR011256">
    <property type="entry name" value="Reg_factor_effector_dom_sf"/>
</dbReference>
<keyword evidence="3" id="KW-1185">Reference proteome</keyword>
<dbReference type="Pfam" id="PF14526">
    <property type="entry name" value="Cass2"/>
    <property type="match status" value="1"/>
</dbReference>
<dbReference type="PANTHER" id="PTHR36444">
    <property type="entry name" value="TRANSCRIPTIONAL REGULATOR PROTEIN YOBU-RELATED"/>
    <property type="match status" value="1"/>
</dbReference>
<organism evidence="2 3">
    <name type="scientific">Belliella alkalica</name>
    <dbReference type="NCBI Taxonomy" id="1730871"/>
    <lineage>
        <taxon>Bacteria</taxon>
        <taxon>Pseudomonadati</taxon>
        <taxon>Bacteroidota</taxon>
        <taxon>Cytophagia</taxon>
        <taxon>Cytophagales</taxon>
        <taxon>Cyclobacteriaceae</taxon>
        <taxon>Belliella</taxon>
    </lineage>
</organism>
<dbReference type="SMART" id="SM00871">
    <property type="entry name" value="AraC_E_bind"/>
    <property type="match status" value="1"/>
</dbReference>
<dbReference type="EMBL" id="JAKZGO010000016">
    <property type="protein sequence ID" value="MCH7415061.1"/>
    <property type="molecule type" value="Genomic_DNA"/>
</dbReference>
<accession>A0ABS9VF34</accession>
<evidence type="ECO:0000313" key="3">
    <source>
        <dbReference type="Proteomes" id="UP001165430"/>
    </source>
</evidence>
<dbReference type="SUPFAM" id="SSF55136">
    <property type="entry name" value="Probable bacterial effector-binding domain"/>
    <property type="match status" value="1"/>
</dbReference>
<reference evidence="2" key="1">
    <citation type="submission" date="2022-03" db="EMBL/GenBank/DDBJ databases">
        <title>De novo assembled genomes of Belliella spp. (Cyclobacteriaceae) strains.</title>
        <authorList>
            <person name="Szabo A."/>
            <person name="Korponai K."/>
            <person name="Felfoldi T."/>
        </authorList>
    </citation>
    <scope>NUCLEOTIDE SEQUENCE</scope>
    <source>
        <strain evidence="2">DSM 111903</strain>
    </source>
</reference>
<sequence length="152" mass="17424">MDNITLEPFMVIGISVRTSNENSQAATDMPAIWGKFFEESIMAKIPNRIDDSVYCIYTDYEKDHTRPYTAILGCKVNSLESIPEGMVGKIVESKTYKKFTAKGNLKDNIVYEEWLKIWNSDLPRLYTTDFEVYGEKSQNQEAAEIDIFIAVK</sequence>
<name>A0ABS9VF34_9BACT</name>
<comment type="caution">
    <text evidence="2">The sequence shown here is derived from an EMBL/GenBank/DDBJ whole genome shotgun (WGS) entry which is preliminary data.</text>
</comment>
<dbReference type="InterPro" id="IPR010499">
    <property type="entry name" value="AraC_E-bd"/>
</dbReference>
<dbReference type="Gene3D" id="3.20.80.10">
    <property type="entry name" value="Regulatory factor, effector binding domain"/>
    <property type="match status" value="1"/>
</dbReference>
<evidence type="ECO:0000313" key="2">
    <source>
        <dbReference type="EMBL" id="MCH7415061.1"/>
    </source>
</evidence>